<name>A0ABV7DXV4_9RHOB</name>
<sequence length="333" mass="37539">MIGIVVDENGWGSVPGLASPMAVRKVLDDFKDNLSIIDGMQRTTALIDARSNSEDVGHHTIRVEVWIAKTSESLIYRMLVLNTGQVPWNLKQQLEVVYAPLVNTIASKVKFTRLLTGSDRRWKGGEFKTDSLIESYIAFGLRRTEIDTQENLADEFSRLDVADALTGRKYDQYFYRVVQMLVDFDIALSRLNEVVDPQTANPDDGDDGVEKPQRGRQMNRGRNIFDSQAARVGFIVACAVSILGRIGMDKDNEDSEKNCAALEDKCSNLIAEMAKKNEDELNKFIALDVLSEKLSKRPSSAVGRWERNYFESAFKILIEEEFSVPSLEPCWRA</sequence>
<evidence type="ECO:0000256" key="2">
    <source>
        <dbReference type="SAM" id="MobiDB-lite"/>
    </source>
</evidence>
<evidence type="ECO:0000256" key="1">
    <source>
        <dbReference type="SAM" id="Coils"/>
    </source>
</evidence>
<evidence type="ECO:0000313" key="4">
    <source>
        <dbReference type="Proteomes" id="UP001595445"/>
    </source>
</evidence>
<keyword evidence="1" id="KW-0175">Coiled coil</keyword>
<dbReference type="Proteomes" id="UP001595445">
    <property type="component" value="Unassembled WGS sequence"/>
</dbReference>
<dbReference type="EMBL" id="JBHRSM010000039">
    <property type="protein sequence ID" value="MFC3087917.1"/>
    <property type="molecule type" value="Genomic_DNA"/>
</dbReference>
<proteinExistence type="predicted"/>
<keyword evidence="4" id="KW-1185">Reference proteome</keyword>
<organism evidence="3 4">
    <name type="scientific">Tabrizicola soli</name>
    <dbReference type="NCBI Taxonomy" id="2185115"/>
    <lineage>
        <taxon>Bacteria</taxon>
        <taxon>Pseudomonadati</taxon>
        <taxon>Pseudomonadota</taxon>
        <taxon>Alphaproteobacteria</taxon>
        <taxon>Rhodobacterales</taxon>
        <taxon>Paracoccaceae</taxon>
        <taxon>Tabrizicola</taxon>
    </lineage>
</organism>
<feature type="coiled-coil region" evidence="1">
    <location>
        <begin position="252"/>
        <end position="279"/>
    </location>
</feature>
<evidence type="ECO:0008006" key="5">
    <source>
        <dbReference type="Google" id="ProtNLM"/>
    </source>
</evidence>
<reference evidence="4" key="1">
    <citation type="journal article" date="2019" name="Int. J. Syst. Evol. Microbiol.">
        <title>The Global Catalogue of Microorganisms (GCM) 10K type strain sequencing project: providing services to taxonomists for standard genome sequencing and annotation.</title>
        <authorList>
            <consortium name="The Broad Institute Genomics Platform"/>
            <consortium name="The Broad Institute Genome Sequencing Center for Infectious Disease"/>
            <person name="Wu L."/>
            <person name="Ma J."/>
        </authorList>
    </citation>
    <scope>NUCLEOTIDE SEQUENCE [LARGE SCALE GENOMIC DNA]</scope>
    <source>
        <strain evidence="4">KCTC 62102</strain>
    </source>
</reference>
<feature type="region of interest" description="Disordered" evidence="2">
    <location>
        <begin position="196"/>
        <end position="222"/>
    </location>
</feature>
<dbReference type="RefSeq" id="WP_386002883.1">
    <property type="nucleotide sequence ID" value="NZ_JBHRSM010000039.1"/>
</dbReference>
<evidence type="ECO:0000313" key="3">
    <source>
        <dbReference type="EMBL" id="MFC3087917.1"/>
    </source>
</evidence>
<accession>A0ABV7DXV4</accession>
<protein>
    <recommendedName>
        <fullName evidence="5">DUF262 domain-containing protein</fullName>
    </recommendedName>
</protein>
<comment type="caution">
    <text evidence="3">The sequence shown here is derived from an EMBL/GenBank/DDBJ whole genome shotgun (WGS) entry which is preliminary data.</text>
</comment>
<gene>
    <name evidence="3" type="ORF">ACFOD6_17890</name>
</gene>